<dbReference type="EMBL" id="ML213511">
    <property type="protein sequence ID" value="TFK51524.1"/>
    <property type="molecule type" value="Genomic_DNA"/>
</dbReference>
<sequence>MSTDSASSTPLLLTPESTGSTAPSSVSSEVKKSRRQTAFYPNMKSSAKPQKPFSRSAAKRESVMALGSIEHLQHYFTKTGLSAQQEAGKERKGLRPALGGLQSISTEIANQPSASDLPPTPAAPQVQRPTFPPYVKTFETNPDALRAGVIEDLTEVNQAWELEEDQPTFHPDQSLLGAENGTKKGTAGNVDVLNLLKISTHAVRSVRNYLISLPDDSIVRIRDDYRPRATPSKPIVKRTISQSNTNSDPLAMIRRSALEVLSALRELEEKSRLPLSDDAYDAQSDHGSSLHDTGSHSRVGSPVHMGDDDHEDIEPTIAFSLVKVRGRNESVPVWEDENVDFNELTEEEMQKREHWDERLILGGGWLYKQDIRSEHLDKERQTMRHYLDLVDDVLFGGRKHGQRGWLRERAAKNKGRRVSAGDMESYSDYSSRRSTRRVVSANMLDSIRNLTVTEEPEPMESLAEEEEEIVDDDDLPEWAQRNAFEGSPLGRTYAVLSALLPPELLSTLPPPPPDRSALLQALSSGQLLCVAYNVGVRQSRKPWGFINKHEIHDIVAMEQKLSAEEKEEKHKAGWTYRRLDNLRLWSGGLKLRYSLPIQILPKPGVPLNLNVTPTPSPQPSPSALRTKFSAAEMPFTFDTRVIARKDQGWEEMLETAVVKWADAIAEERRGER</sequence>
<organism evidence="2 3">
    <name type="scientific">Heliocybe sulcata</name>
    <dbReference type="NCBI Taxonomy" id="5364"/>
    <lineage>
        <taxon>Eukaryota</taxon>
        <taxon>Fungi</taxon>
        <taxon>Dikarya</taxon>
        <taxon>Basidiomycota</taxon>
        <taxon>Agaricomycotina</taxon>
        <taxon>Agaricomycetes</taxon>
        <taxon>Gloeophyllales</taxon>
        <taxon>Gloeophyllaceae</taxon>
        <taxon>Heliocybe</taxon>
    </lineage>
</organism>
<evidence type="ECO:0000313" key="3">
    <source>
        <dbReference type="Proteomes" id="UP000305948"/>
    </source>
</evidence>
<reference evidence="2 3" key="1">
    <citation type="journal article" date="2019" name="Nat. Ecol. Evol.">
        <title>Megaphylogeny resolves global patterns of mushroom evolution.</title>
        <authorList>
            <person name="Varga T."/>
            <person name="Krizsan K."/>
            <person name="Foldi C."/>
            <person name="Dima B."/>
            <person name="Sanchez-Garcia M."/>
            <person name="Sanchez-Ramirez S."/>
            <person name="Szollosi G.J."/>
            <person name="Szarkandi J.G."/>
            <person name="Papp V."/>
            <person name="Albert L."/>
            <person name="Andreopoulos W."/>
            <person name="Angelini C."/>
            <person name="Antonin V."/>
            <person name="Barry K.W."/>
            <person name="Bougher N.L."/>
            <person name="Buchanan P."/>
            <person name="Buyck B."/>
            <person name="Bense V."/>
            <person name="Catcheside P."/>
            <person name="Chovatia M."/>
            <person name="Cooper J."/>
            <person name="Damon W."/>
            <person name="Desjardin D."/>
            <person name="Finy P."/>
            <person name="Geml J."/>
            <person name="Haridas S."/>
            <person name="Hughes K."/>
            <person name="Justo A."/>
            <person name="Karasinski D."/>
            <person name="Kautmanova I."/>
            <person name="Kiss B."/>
            <person name="Kocsube S."/>
            <person name="Kotiranta H."/>
            <person name="LaButti K.M."/>
            <person name="Lechner B.E."/>
            <person name="Liimatainen K."/>
            <person name="Lipzen A."/>
            <person name="Lukacs Z."/>
            <person name="Mihaltcheva S."/>
            <person name="Morgado L.N."/>
            <person name="Niskanen T."/>
            <person name="Noordeloos M.E."/>
            <person name="Ohm R.A."/>
            <person name="Ortiz-Santana B."/>
            <person name="Ovrebo C."/>
            <person name="Racz N."/>
            <person name="Riley R."/>
            <person name="Savchenko A."/>
            <person name="Shiryaev A."/>
            <person name="Soop K."/>
            <person name="Spirin V."/>
            <person name="Szebenyi C."/>
            <person name="Tomsovsky M."/>
            <person name="Tulloss R.E."/>
            <person name="Uehling J."/>
            <person name="Grigoriev I.V."/>
            <person name="Vagvolgyi C."/>
            <person name="Papp T."/>
            <person name="Martin F.M."/>
            <person name="Miettinen O."/>
            <person name="Hibbett D.S."/>
            <person name="Nagy L.G."/>
        </authorList>
    </citation>
    <scope>NUCLEOTIDE SEQUENCE [LARGE SCALE GENOMIC DNA]</scope>
    <source>
        <strain evidence="2 3">OMC1185</strain>
    </source>
</reference>
<evidence type="ECO:0000313" key="2">
    <source>
        <dbReference type="EMBL" id="TFK51524.1"/>
    </source>
</evidence>
<dbReference type="OrthoDB" id="2534759at2759"/>
<protein>
    <submittedName>
        <fullName evidence="2">Uncharacterized protein</fullName>
    </submittedName>
</protein>
<name>A0A5C3N1L5_9AGAM</name>
<feature type="compositionally biased region" description="Polar residues" evidence="1">
    <location>
        <begin position="1"/>
        <end position="11"/>
    </location>
</feature>
<dbReference type="Proteomes" id="UP000305948">
    <property type="component" value="Unassembled WGS sequence"/>
</dbReference>
<proteinExistence type="predicted"/>
<evidence type="ECO:0000256" key="1">
    <source>
        <dbReference type="SAM" id="MobiDB-lite"/>
    </source>
</evidence>
<dbReference type="AlphaFoldDB" id="A0A5C3N1L5"/>
<feature type="compositionally biased region" description="Polar residues" evidence="1">
    <location>
        <begin position="285"/>
        <end position="298"/>
    </location>
</feature>
<feature type="region of interest" description="Disordered" evidence="1">
    <location>
        <begin position="1"/>
        <end position="61"/>
    </location>
</feature>
<feature type="region of interest" description="Disordered" evidence="1">
    <location>
        <begin position="275"/>
        <end position="311"/>
    </location>
</feature>
<dbReference type="STRING" id="5364.A0A5C3N1L5"/>
<gene>
    <name evidence="2" type="ORF">OE88DRAFT_1630051</name>
</gene>
<feature type="compositionally biased region" description="Low complexity" evidence="1">
    <location>
        <begin position="16"/>
        <end position="28"/>
    </location>
</feature>
<accession>A0A5C3N1L5</accession>
<keyword evidence="3" id="KW-1185">Reference proteome</keyword>
<dbReference type="PANTHER" id="PTHR38702:SF1">
    <property type="entry name" value="CALPONIN-HOMOLOGY (CH) DOMAIN-CONTAINING PROTEIN"/>
    <property type="match status" value="1"/>
</dbReference>
<dbReference type="PANTHER" id="PTHR38702">
    <property type="entry name" value="CALPONIN-HOMOLOGY (CH) DOMAIN-CONTAINING PROTEIN"/>
    <property type="match status" value="1"/>
</dbReference>